<organism evidence="2 3">
    <name type="scientific">Halodesulfovibrio spirochaetisodalis</name>
    <dbReference type="NCBI Taxonomy" id="1560234"/>
    <lineage>
        <taxon>Bacteria</taxon>
        <taxon>Pseudomonadati</taxon>
        <taxon>Thermodesulfobacteriota</taxon>
        <taxon>Desulfovibrionia</taxon>
        <taxon>Desulfovibrionales</taxon>
        <taxon>Desulfovibrionaceae</taxon>
        <taxon>Halodesulfovibrio</taxon>
    </lineage>
</organism>
<sequence length="145" mass="16264">MSHLSFSPAASNHDECNNKRTNLKTYVVLTQHPTALVKEVPMKNRGSVISYVAIIIIALALIVRLIFPDINWWALILIIPIALLIWKSFSAWASQRRTALLLIQATLILITIFIAFFYKPLWGVIYIPILLIIGLTGLLAAISNK</sequence>
<gene>
    <name evidence="2" type="ORF">SP90_07940</name>
</gene>
<dbReference type="EMBL" id="JXMS01000011">
    <property type="protein sequence ID" value="OBQ52105.1"/>
    <property type="molecule type" value="Genomic_DNA"/>
</dbReference>
<protein>
    <submittedName>
        <fullName evidence="2">Uncharacterized protein</fullName>
    </submittedName>
</protein>
<evidence type="ECO:0000313" key="2">
    <source>
        <dbReference type="EMBL" id="OBQ52105.1"/>
    </source>
</evidence>
<name>A0A1B7XDI1_9BACT</name>
<accession>A0A1B7XDI1</accession>
<feature type="transmembrane region" description="Helical" evidence="1">
    <location>
        <begin position="124"/>
        <end position="142"/>
    </location>
</feature>
<keyword evidence="1" id="KW-1133">Transmembrane helix</keyword>
<reference evidence="2 3" key="1">
    <citation type="submission" date="2015-01" db="EMBL/GenBank/DDBJ databases">
        <title>Desulfovibrio sp. JC271 draft genome sequence.</title>
        <authorList>
            <person name="Shivani Y."/>
            <person name="Subhash Y."/>
            <person name="Sasikala C."/>
            <person name="Ramana C.V."/>
        </authorList>
    </citation>
    <scope>NUCLEOTIDE SEQUENCE [LARGE SCALE GENOMIC DNA]</scope>
    <source>
        <strain evidence="2 3">JC271</strain>
    </source>
</reference>
<comment type="caution">
    <text evidence="2">The sequence shown here is derived from an EMBL/GenBank/DDBJ whole genome shotgun (WGS) entry which is preliminary data.</text>
</comment>
<evidence type="ECO:0000256" key="1">
    <source>
        <dbReference type="SAM" id="Phobius"/>
    </source>
</evidence>
<dbReference type="PATRIC" id="fig|1560234.3.peg.405"/>
<proteinExistence type="predicted"/>
<dbReference type="AlphaFoldDB" id="A0A1B7XDI1"/>
<keyword evidence="3" id="KW-1185">Reference proteome</keyword>
<keyword evidence="1" id="KW-0812">Transmembrane</keyword>
<feature type="transmembrane region" description="Helical" evidence="1">
    <location>
        <begin position="73"/>
        <end position="92"/>
    </location>
</feature>
<dbReference type="Proteomes" id="UP000091979">
    <property type="component" value="Unassembled WGS sequence"/>
</dbReference>
<evidence type="ECO:0000313" key="3">
    <source>
        <dbReference type="Proteomes" id="UP000091979"/>
    </source>
</evidence>
<keyword evidence="1" id="KW-0472">Membrane</keyword>
<feature type="transmembrane region" description="Helical" evidence="1">
    <location>
        <begin position="99"/>
        <end position="118"/>
    </location>
</feature>
<feature type="transmembrane region" description="Helical" evidence="1">
    <location>
        <begin position="48"/>
        <end position="67"/>
    </location>
</feature>